<dbReference type="AlphaFoldDB" id="A0A4D6MGX0"/>
<evidence type="ECO:0000313" key="3">
    <source>
        <dbReference type="Proteomes" id="UP000501690"/>
    </source>
</evidence>
<gene>
    <name evidence="2" type="ORF">DEO72_LG7g790</name>
</gene>
<keyword evidence="1" id="KW-0472">Membrane</keyword>
<reference evidence="2 3" key="1">
    <citation type="submission" date="2019-04" db="EMBL/GenBank/DDBJ databases">
        <title>An improved genome assembly and genetic linkage map for asparagus bean, Vigna unguiculata ssp. sesquipedialis.</title>
        <authorList>
            <person name="Xia Q."/>
            <person name="Zhang R."/>
            <person name="Dong Y."/>
        </authorList>
    </citation>
    <scope>NUCLEOTIDE SEQUENCE [LARGE SCALE GENOMIC DNA]</scope>
    <source>
        <tissue evidence="2">Leaf</tissue>
    </source>
</reference>
<evidence type="ECO:0000313" key="2">
    <source>
        <dbReference type="EMBL" id="QCD99508.1"/>
    </source>
</evidence>
<name>A0A4D6MGX0_VIGUN</name>
<feature type="transmembrane region" description="Helical" evidence="1">
    <location>
        <begin position="20"/>
        <end position="45"/>
    </location>
</feature>
<proteinExistence type="predicted"/>
<sequence length="172" mass="19063">MVDLRASSRVNGRWCAEAHVTVRLPCFIVCVLACAVAAMFCGMCAHGLLLWRREGGGCSDVADVLVDVDVEAWCKFRCCSCFERGYRCVVGKLQWLYGVEVDDDDGGSLQRRWSCYCRCVMVVKIDAAMGRGRCRREGCRWLTVLLRQICGGCQHGGDCRHGDGGRGERLGL</sequence>
<dbReference type="Proteomes" id="UP000501690">
    <property type="component" value="Linkage Group LG7"/>
</dbReference>
<keyword evidence="3" id="KW-1185">Reference proteome</keyword>
<keyword evidence="1" id="KW-1133">Transmembrane helix</keyword>
<keyword evidence="1" id="KW-0812">Transmembrane</keyword>
<protein>
    <submittedName>
        <fullName evidence="2">Uncharacterized protein</fullName>
    </submittedName>
</protein>
<dbReference type="EMBL" id="CP039351">
    <property type="protein sequence ID" value="QCD99508.1"/>
    <property type="molecule type" value="Genomic_DNA"/>
</dbReference>
<organism evidence="2 3">
    <name type="scientific">Vigna unguiculata</name>
    <name type="common">Cowpea</name>
    <dbReference type="NCBI Taxonomy" id="3917"/>
    <lineage>
        <taxon>Eukaryota</taxon>
        <taxon>Viridiplantae</taxon>
        <taxon>Streptophyta</taxon>
        <taxon>Embryophyta</taxon>
        <taxon>Tracheophyta</taxon>
        <taxon>Spermatophyta</taxon>
        <taxon>Magnoliopsida</taxon>
        <taxon>eudicotyledons</taxon>
        <taxon>Gunneridae</taxon>
        <taxon>Pentapetalae</taxon>
        <taxon>rosids</taxon>
        <taxon>fabids</taxon>
        <taxon>Fabales</taxon>
        <taxon>Fabaceae</taxon>
        <taxon>Papilionoideae</taxon>
        <taxon>50 kb inversion clade</taxon>
        <taxon>NPAAA clade</taxon>
        <taxon>indigoferoid/millettioid clade</taxon>
        <taxon>Phaseoleae</taxon>
        <taxon>Vigna</taxon>
    </lineage>
</organism>
<evidence type="ECO:0000256" key="1">
    <source>
        <dbReference type="SAM" id="Phobius"/>
    </source>
</evidence>
<accession>A0A4D6MGX0</accession>